<dbReference type="EMBL" id="FKLO01000034">
    <property type="protein sequence ID" value="SAM61039.1"/>
    <property type="molecule type" value="Genomic_DNA"/>
</dbReference>
<accession>A0A1C3H3M0</accession>
<keyword evidence="7 12" id="KW-0375">Hydrogen ion transport</keyword>
<dbReference type="NCBIfam" id="NF004477">
    <property type="entry name" value="PRK05815.1-1"/>
    <property type="match status" value="1"/>
</dbReference>
<evidence type="ECO:0000256" key="9">
    <source>
        <dbReference type="ARBA" id="ARBA00023065"/>
    </source>
</evidence>
<keyword evidence="8 12" id="KW-1133">Transmembrane helix</keyword>
<evidence type="ECO:0000256" key="1">
    <source>
        <dbReference type="ARBA" id="ARBA00004141"/>
    </source>
</evidence>
<evidence type="ECO:0000256" key="3">
    <source>
        <dbReference type="ARBA" id="ARBA00022448"/>
    </source>
</evidence>
<gene>
    <name evidence="12" type="primary">atpB</name>
    <name evidence="13" type="ORF">CHUV0807_0861</name>
</gene>
<name>A0A1C3H3M0_9GAMM</name>
<dbReference type="RefSeq" id="WP_048714437.1">
    <property type="nucleotide sequence ID" value="NZ_CAUPBE010000030.1"/>
</dbReference>
<dbReference type="PANTHER" id="PTHR42823">
    <property type="entry name" value="ATP SYNTHASE SUBUNIT A, CHLOROPLASTIC"/>
    <property type="match status" value="1"/>
</dbReference>
<dbReference type="Gene3D" id="1.20.120.220">
    <property type="entry name" value="ATP synthase, F0 complex, subunit A"/>
    <property type="match status" value="1"/>
</dbReference>
<evidence type="ECO:0000256" key="5">
    <source>
        <dbReference type="ARBA" id="ARBA00022547"/>
    </source>
</evidence>
<dbReference type="FunFam" id="1.20.120.220:FF:000002">
    <property type="entry name" value="ATP synthase subunit a"/>
    <property type="match status" value="1"/>
</dbReference>
<dbReference type="GO" id="GO:0046933">
    <property type="term" value="F:proton-transporting ATP synthase activity, rotational mechanism"/>
    <property type="evidence" value="ECO:0007669"/>
    <property type="project" value="UniProtKB-UniRule"/>
</dbReference>
<comment type="function">
    <text evidence="12">Key component of the proton channel; it plays a direct role in the translocation of protons across the membrane.</text>
</comment>
<evidence type="ECO:0000313" key="14">
    <source>
        <dbReference type="Proteomes" id="UP000190837"/>
    </source>
</evidence>
<comment type="subcellular location">
    <subcellularLocation>
        <location evidence="12">Cell membrane</location>
        <topology evidence="12">Multi-pass membrane protein</topology>
    </subcellularLocation>
    <subcellularLocation>
        <location evidence="1">Membrane</location>
        <topology evidence="1">Multi-pass membrane protein</topology>
    </subcellularLocation>
</comment>
<dbReference type="AlphaFoldDB" id="A0A1C3H3M0"/>
<dbReference type="InterPro" id="IPR045082">
    <property type="entry name" value="ATP_syn_F0_a_bact/chloroplast"/>
</dbReference>
<feature type="transmembrane region" description="Helical" evidence="12">
    <location>
        <begin position="91"/>
        <end position="108"/>
    </location>
</feature>
<feature type="transmembrane region" description="Helical" evidence="12">
    <location>
        <begin position="206"/>
        <end position="227"/>
    </location>
</feature>
<proteinExistence type="inferred from homology"/>
<dbReference type="CDD" id="cd00310">
    <property type="entry name" value="ATP-synt_Fo_a_6"/>
    <property type="match status" value="1"/>
</dbReference>
<evidence type="ECO:0000256" key="4">
    <source>
        <dbReference type="ARBA" id="ARBA00022475"/>
    </source>
</evidence>
<dbReference type="InterPro" id="IPR000568">
    <property type="entry name" value="ATP_synth_F0_asu"/>
</dbReference>
<keyword evidence="11 12" id="KW-0066">ATP synthesis</keyword>
<dbReference type="PANTHER" id="PTHR42823:SF3">
    <property type="entry name" value="ATP SYNTHASE SUBUNIT A, CHLOROPLASTIC"/>
    <property type="match status" value="1"/>
</dbReference>
<dbReference type="PROSITE" id="PS00449">
    <property type="entry name" value="ATPASE_A"/>
    <property type="match status" value="1"/>
</dbReference>
<keyword evidence="5 12" id="KW-0138">CF(0)</keyword>
<evidence type="ECO:0000256" key="6">
    <source>
        <dbReference type="ARBA" id="ARBA00022692"/>
    </source>
</evidence>
<evidence type="ECO:0000313" key="13">
    <source>
        <dbReference type="EMBL" id="SAM61039.1"/>
    </source>
</evidence>
<reference evidence="14" key="1">
    <citation type="submission" date="2016-04" db="EMBL/GenBank/DDBJ databases">
        <authorList>
            <person name="Tagini F."/>
        </authorList>
    </citation>
    <scope>NUCLEOTIDE SEQUENCE [LARGE SCALE GENOMIC DNA]</scope>
    <source>
        <strain evidence="14">CHUV0807</strain>
    </source>
</reference>
<dbReference type="GO" id="GO:0042777">
    <property type="term" value="P:proton motive force-driven plasma membrane ATP synthesis"/>
    <property type="evidence" value="ECO:0007669"/>
    <property type="project" value="TreeGrafter"/>
</dbReference>
<dbReference type="GO" id="GO:0045259">
    <property type="term" value="C:proton-transporting ATP synthase complex"/>
    <property type="evidence" value="ECO:0007669"/>
    <property type="project" value="UniProtKB-KW"/>
</dbReference>
<dbReference type="Proteomes" id="UP000190837">
    <property type="component" value="Unassembled WGS sequence"/>
</dbReference>
<feature type="transmembrane region" description="Helical" evidence="12">
    <location>
        <begin position="24"/>
        <end position="45"/>
    </location>
</feature>
<evidence type="ECO:0000256" key="12">
    <source>
        <dbReference type="HAMAP-Rule" id="MF_01393"/>
    </source>
</evidence>
<dbReference type="GO" id="GO:0005886">
    <property type="term" value="C:plasma membrane"/>
    <property type="evidence" value="ECO:0007669"/>
    <property type="project" value="UniProtKB-SubCell"/>
</dbReference>
<feature type="transmembrane region" description="Helical" evidence="12">
    <location>
        <begin position="136"/>
        <end position="155"/>
    </location>
</feature>
<feature type="transmembrane region" description="Helical" evidence="12">
    <location>
        <begin position="233"/>
        <end position="258"/>
    </location>
</feature>
<protein>
    <recommendedName>
        <fullName evidence="12">ATP synthase subunit a</fullName>
    </recommendedName>
    <alternativeName>
        <fullName evidence="12">ATP synthase F0 sector subunit a</fullName>
    </alternativeName>
    <alternativeName>
        <fullName evidence="12">F-ATPase subunit 6</fullName>
    </alternativeName>
</protein>
<dbReference type="Pfam" id="PF00119">
    <property type="entry name" value="ATP-synt_A"/>
    <property type="match status" value="1"/>
</dbReference>
<dbReference type="SUPFAM" id="SSF81336">
    <property type="entry name" value="F1F0 ATP synthase subunit A"/>
    <property type="match status" value="1"/>
</dbReference>
<keyword evidence="9 12" id="KW-0406">Ion transport</keyword>
<evidence type="ECO:0000256" key="8">
    <source>
        <dbReference type="ARBA" id="ARBA00022989"/>
    </source>
</evidence>
<dbReference type="InterPro" id="IPR023011">
    <property type="entry name" value="ATP_synth_F0_asu_AS"/>
</dbReference>
<evidence type="ECO:0000256" key="2">
    <source>
        <dbReference type="ARBA" id="ARBA00006810"/>
    </source>
</evidence>
<dbReference type="InterPro" id="IPR035908">
    <property type="entry name" value="F0_ATP_A_sf"/>
</dbReference>
<sequence length="265" mass="29575">MAEQSAAEIISHHMTNLSVGEGFWSLHIDTLFFSILLGGLFCWWMRKMGQRALQHLENNEPPSFAVNVAEMIFDFVDGVVKDFFGTSRADIGSLAFTIFCWVLLWNVMDMVPVDFLPGVAAQFGIHHLKIVPSTDANATFALSITVVVLTYIYLFKNHGSFGFVKALGGHPFEANSLAGKLLLYPINLALKIVEDFAKMISLSLRLFGNLFAGELVFILIAFLPWFIQFVPGGVWAIFHILIVSLQAYIAMVLSIVYLSMTEPHH</sequence>
<keyword evidence="10 12" id="KW-0472">Membrane</keyword>
<evidence type="ECO:0000256" key="7">
    <source>
        <dbReference type="ARBA" id="ARBA00022781"/>
    </source>
</evidence>
<keyword evidence="3 12" id="KW-0813">Transport</keyword>
<keyword evidence="4 12" id="KW-1003">Cell membrane</keyword>
<comment type="similarity">
    <text evidence="2 12">Belongs to the ATPase A chain family.</text>
</comment>
<dbReference type="HAMAP" id="MF_01393">
    <property type="entry name" value="ATP_synth_a_bact"/>
    <property type="match status" value="1"/>
</dbReference>
<organism evidence="13 14">
    <name type="scientific">Cardiobacterium hominis</name>
    <dbReference type="NCBI Taxonomy" id="2718"/>
    <lineage>
        <taxon>Bacteria</taxon>
        <taxon>Pseudomonadati</taxon>
        <taxon>Pseudomonadota</taxon>
        <taxon>Gammaproteobacteria</taxon>
        <taxon>Cardiobacteriales</taxon>
        <taxon>Cardiobacteriaceae</taxon>
        <taxon>Cardiobacterium</taxon>
    </lineage>
</organism>
<evidence type="ECO:0000256" key="10">
    <source>
        <dbReference type="ARBA" id="ARBA00023136"/>
    </source>
</evidence>
<keyword evidence="6 12" id="KW-0812">Transmembrane</keyword>
<evidence type="ECO:0000256" key="11">
    <source>
        <dbReference type="ARBA" id="ARBA00023310"/>
    </source>
</evidence>